<dbReference type="Proteomes" id="UP000029738">
    <property type="component" value="Unassembled WGS sequence"/>
</dbReference>
<dbReference type="RefSeq" id="WP_038082665.1">
    <property type="nucleotide sequence ID" value="NZ_JHEG04000001.1"/>
</dbReference>
<organism evidence="3 4">
    <name type="scientific">Tolypothrix bouteillei VB521301</name>
    <dbReference type="NCBI Taxonomy" id="1479485"/>
    <lineage>
        <taxon>Bacteria</taxon>
        <taxon>Bacillati</taxon>
        <taxon>Cyanobacteriota</taxon>
        <taxon>Cyanophyceae</taxon>
        <taxon>Nostocales</taxon>
        <taxon>Tolypothrichaceae</taxon>
        <taxon>Tolypothrix</taxon>
    </lineage>
</organism>
<keyword evidence="4" id="KW-1185">Reference proteome</keyword>
<evidence type="ECO:0000313" key="4">
    <source>
        <dbReference type="Proteomes" id="UP000029738"/>
    </source>
</evidence>
<dbReference type="Pfam" id="PF04752">
    <property type="entry name" value="ChaC"/>
    <property type="match status" value="1"/>
</dbReference>
<name>A0A8S9TE61_9CYAN</name>
<dbReference type="EC" id="4.3.2.7" evidence="1"/>
<dbReference type="AlphaFoldDB" id="A0A8S9TE61"/>
<evidence type="ECO:0000313" key="3">
    <source>
        <dbReference type="EMBL" id="KAF3890277.1"/>
    </source>
</evidence>
<sequence>MSLTRSDLESQRLQQTILQSGRSVNVLSEDQLQESIRATLHQQKLASDVWIFAYGSLIWNPIIKFEEQRIGTIYGWHRRFCLWVPQGRGTPDNPGLVLGLDRGGCCRGIAYRIAASDVPSELLLLWRREMIVNCYVPRWVKVFDGSQQINAIAFVINRNHRAYAGDISLETMVNSIATAKGELGSCADYLMQTIDGLMTVGIKDKPLQLLRDRVLAQLSATSTISNSARKNQTM</sequence>
<dbReference type="InterPro" id="IPR006840">
    <property type="entry name" value="ChaC"/>
</dbReference>
<keyword evidence="2" id="KW-0456">Lyase</keyword>
<dbReference type="Gene3D" id="3.10.490.10">
    <property type="entry name" value="Gamma-glutamyl cyclotransferase-like"/>
    <property type="match status" value="1"/>
</dbReference>
<evidence type="ECO:0000256" key="2">
    <source>
        <dbReference type="ARBA" id="ARBA00023239"/>
    </source>
</evidence>
<dbReference type="SUPFAM" id="SSF110857">
    <property type="entry name" value="Gamma-glutamyl cyclotransferase-like"/>
    <property type="match status" value="1"/>
</dbReference>
<protein>
    <recommendedName>
        <fullName evidence="1">glutathione-specific gamma-glutamylcyclotransferase</fullName>
        <ecNumber evidence="1">4.3.2.7</ecNumber>
    </recommendedName>
</protein>
<evidence type="ECO:0000256" key="1">
    <source>
        <dbReference type="ARBA" id="ARBA00012344"/>
    </source>
</evidence>
<dbReference type="PANTHER" id="PTHR12192">
    <property type="entry name" value="CATION TRANSPORT PROTEIN CHAC-RELATED"/>
    <property type="match status" value="1"/>
</dbReference>
<dbReference type="GO" id="GO:0006751">
    <property type="term" value="P:glutathione catabolic process"/>
    <property type="evidence" value="ECO:0007669"/>
    <property type="project" value="InterPro"/>
</dbReference>
<reference evidence="3" key="2">
    <citation type="submission" date="2019-11" db="EMBL/GenBank/DDBJ databases">
        <title>Improved Assembly of Tolypothrix boutellei genome.</title>
        <authorList>
            <person name="Sarangi A.N."/>
            <person name="Mukherjee M."/>
            <person name="Ghosh S."/>
            <person name="Singh D."/>
            <person name="Das A."/>
            <person name="Kant S."/>
            <person name="Prusty A."/>
            <person name="Tripathy S."/>
        </authorList>
    </citation>
    <scope>NUCLEOTIDE SEQUENCE</scope>
    <source>
        <strain evidence="3">VB521301</strain>
    </source>
</reference>
<dbReference type="PANTHER" id="PTHR12192:SF2">
    <property type="entry name" value="GLUTATHIONE-SPECIFIC GAMMA-GLUTAMYLCYCLOTRANSFERASE 2"/>
    <property type="match status" value="1"/>
</dbReference>
<proteinExistence type="predicted"/>
<dbReference type="CDD" id="cd06661">
    <property type="entry name" value="GGCT_like"/>
    <property type="match status" value="1"/>
</dbReference>
<reference evidence="3" key="1">
    <citation type="journal article" date="2015" name="Genome Announc.">
        <title>Draft Genome Sequence of Tolypothrix boutellei Strain VB521301.</title>
        <authorList>
            <person name="Chandrababunaidu M.M."/>
            <person name="Singh D."/>
            <person name="Sen D."/>
            <person name="Bhan S."/>
            <person name="Das S."/>
            <person name="Gupta A."/>
            <person name="Adhikary S.P."/>
            <person name="Tripathy S."/>
        </authorList>
    </citation>
    <scope>NUCLEOTIDE SEQUENCE</scope>
    <source>
        <strain evidence="3">VB521301</strain>
    </source>
</reference>
<dbReference type="GO" id="GO:0005737">
    <property type="term" value="C:cytoplasm"/>
    <property type="evidence" value="ECO:0007669"/>
    <property type="project" value="TreeGrafter"/>
</dbReference>
<dbReference type="GO" id="GO:0061928">
    <property type="term" value="F:glutathione specific gamma-glutamylcyclotransferase activity"/>
    <property type="evidence" value="ECO:0007669"/>
    <property type="project" value="UniProtKB-EC"/>
</dbReference>
<dbReference type="InterPro" id="IPR013024">
    <property type="entry name" value="GGCT-like"/>
</dbReference>
<dbReference type="EMBL" id="JHEG04000001">
    <property type="protein sequence ID" value="KAF3890277.1"/>
    <property type="molecule type" value="Genomic_DNA"/>
</dbReference>
<dbReference type="InterPro" id="IPR036568">
    <property type="entry name" value="GGCT-like_sf"/>
</dbReference>
<accession>A0A8S9TE61</accession>
<gene>
    <name evidence="3" type="ORF">DA73_0400036130</name>
</gene>
<comment type="caution">
    <text evidence="3">The sequence shown here is derived from an EMBL/GenBank/DDBJ whole genome shotgun (WGS) entry which is preliminary data.</text>
</comment>